<dbReference type="AlphaFoldDB" id="A0A1C3XU56"/>
<gene>
    <name evidence="1" type="ORF">GA0061098_104512</name>
</gene>
<accession>A0A1C3XU56</accession>
<dbReference type="RefSeq" id="WP_129591073.1">
    <property type="nucleotide sequence ID" value="NZ_FMAI01000045.1"/>
</dbReference>
<organism evidence="1 2">
    <name type="scientific">Bradyrhizobium shewense</name>
    <dbReference type="NCBI Taxonomy" id="1761772"/>
    <lineage>
        <taxon>Bacteria</taxon>
        <taxon>Pseudomonadati</taxon>
        <taxon>Pseudomonadota</taxon>
        <taxon>Alphaproteobacteria</taxon>
        <taxon>Hyphomicrobiales</taxon>
        <taxon>Nitrobacteraceae</taxon>
        <taxon>Bradyrhizobium</taxon>
    </lineage>
</organism>
<reference evidence="2" key="1">
    <citation type="submission" date="2016-08" db="EMBL/GenBank/DDBJ databases">
        <authorList>
            <person name="Varghese N."/>
            <person name="Submissions Spin"/>
        </authorList>
    </citation>
    <scope>NUCLEOTIDE SEQUENCE [LARGE SCALE GENOMIC DNA]</scope>
    <source>
        <strain evidence="2">ERR11</strain>
    </source>
</reference>
<name>A0A1C3XU56_9BRAD</name>
<dbReference type="EMBL" id="FMAI01000045">
    <property type="protein sequence ID" value="SCB55566.1"/>
    <property type="molecule type" value="Genomic_DNA"/>
</dbReference>
<evidence type="ECO:0008006" key="3">
    <source>
        <dbReference type="Google" id="ProtNLM"/>
    </source>
</evidence>
<proteinExistence type="predicted"/>
<keyword evidence="2" id="KW-1185">Reference proteome</keyword>
<dbReference type="InterPro" id="IPR029058">
    <property type="entry name" value="AB_hydrolase_fold"/>
</dbReference>
<sequence>MLRAAWPELTGNLASTRQSAVVFLDGVDQESDIASRRNCAAKWTSIGDAHCLFADLSVQRGTLDEAAHAWLCALTAFEVARRLSDEDDPQRADVVARLEACVEGFGSLDQRVERVEIKLYDQGELSAYYVPASTSSSCVPAIVCISREEETAGILLGRLLPLITGRNIAVLVVSYDDVSSHWLGPSEILLSGCLDHLSTLPEIDASRMAIYGEGLSAALATNFAATDRRVSAAICDGGLWSWTRTRSSIEWMTRAAESPDAGLSTTQRSRLARKLRCPILVVAGERSIFNASEAINLEADCAWASIDLELLMPRTPEGAFENFIACDQAIFEWLERKLDRPQAS</sequence>
<dbReference type="SUPFAM" id="SSF53474">
    <property type="entry name" value="alpha/beta-Hydrolases"/>
    <property type="match status" value="1"/>
</dbReference>
<evidence type="ECO:0000313" key="1">
    <source>
        <dbReference type="EMBL" id="SCB55566.1"/>
    </source>
</evidence>
<protein>
    <recommendedName>
        <fullName evidence="3">Alpha/beta hydrolase family protein</fullName>
    </recommendedName>
</protein>
<dbReference type="Gene3D" id="3.40.50.1820">
    <property type="entry name" value="alpha/beta hydrolase"/>
    <property type="match status" value="1"/>
</dbReference>
<evidence type="ECO:0000313" key="2">
    <source>
        <dbReference type="Proteomes" id="UP000199184"/>
    </source>
</evidence>
<dbReference type="Proteomes" id="UP000199184">
    <property type="component" value="Unassembled WGS sequence"/>
</dbReference>